<dbReference type="GO" id="GO:0016020">
    <property type="term" value="C:membrane"/>
    <property type="evidence" value="ECO:0007669"/>
    <property type="project" value="UniProtKB-SubCell"/>
</dbReference>
<dbReference type="Proteomes" id="UP000594260">
    <property type="component" value="Unplaced"/>
</dbReference>
<dbReference type="InterPro" id="IPR013980">
    <property type="entry name" value="MANSC_dom"/>
</dbReference>
<evidence type="ECO:0000313" key="13">
    <source>
        <dbReference type="Proteomes" id="UP000594260"/>
    </source>
</evidence>
<dbReference type="PROSITE" id="PS01209">
    <property type="entry name" value="LDLRA_1"/>
    <property type="match status" value="1"/>
</dbReference>
<feature type="compositionally biased region" description="Polar residues" evidence="9">
    <location>
        <begin position="161"/>
        <end position="183"/>
    </location>
</feature>
<evidence type="ECO:0000256" key="2">
    <source>
        <dbReference type="ARBA" id="ARBA00022692"/>
    </source>
</evidence>
<keyword evidence="4 10" id="KW-1133">Transmembrane helix</keyword>
<keyword evidence="7" id="KW-0325">Glycoprotein</keyword>
<dbReference type="EnsemblMetazoa" id="XM_022798718">
    <property type="protein sequence ID" value="XP_022654453"/>
    <property type="gene ID" value="LOC111247600"/>
</dbReference>
<dbReference type="Gene3D" id="4.10.400.10">
    <property type="entry name" value="Low-density Lipoprotein Receptor"/>
    <property type="match status" value="1"/>
</dbReference>
<dbReference type="CDD" id="cd00112">
    <property type="entry name" value="LDLa"/>
    <property type="match status" value="1"/>
</dbReference>
<dbReference type="Pfam" id="PF00057">
    <property type="entry name" value="Ldl_recept_a"/>
    <property type="match status" value="1"/>
</dbReference>
<evidence type="ECO:0000256" key="9">
    <source>
        <dbReference type="SAM" id="MobiDB-lite"/>
    </source>
</evidence>
<dbReference type="GeneID" id="111247600"/>
<evidence type="ECO:0000256" key="7">
    <source>
        <dbReference type="ARBA" id="ARBA00023180"/>
    </source>
</evidence>
<dbReference type="InterPro" id="IPR002172">
    <property type="entry name" value="LDrepeatLR_classA_rpt"/>
</dbReference>
<feature type="region of interest" description="Disordered" evidence="9">
    <location>
        <begin position="275"/>
        <end position="306"/>
    </location>
</feature>
<dbReference type="InterPro" id="IPR023415">
    <property type="entry name" value="LDLR_class-A_CS"/>
</dbReference>
<accession>A0A7M7MDP8</accession>
<dbReference type="RefSeq" id="XP_022654453.1">
    <property type="nucleotide sequence ID" value="XM_022798718.1"/>
</dbReference>
<keyword evidence="6 8" id="KW-1015">Disulfide bond</keyword>
<dbReference type="SUPFAM" id="SSF57424">
    <property type="entry name" value="LDL receptor-like module"/>
    <property type="match status" value="1"/>
</dbReference>
<evidence type="ECO:0000256" key="10">
    <source>
        <dbReference type="SAM" id="Phobius"/>
    </source>
</evidence>
<feature type="compositionally biased region" description="Polar residues" evidence="9">
    <location>
        <begin position="339"/>
        <end position="349"/>
    </location>
</feature>
<dbReference type="InterPro" id="IPR036055">
    <property type="entry name" value="LDL_receptor-like_sf"/>
</dbReference>
<evidence type="ECO:0000256" key="6">
    <source>
        <dbReference type="ARBA" id="ARBA00023157"/>
    </source>
</evidence>
<comment type="caution">
    <text evidence="8">Lacks conserved residue(s) required for the propagation of feature annotation.</text>
</comment>
<reference evidence="12" key="1">
    <citation type="submission" date="2021-01" db="UniProtKB">
        <authorList>
            <consortium name="EnsemblMetazoa"/>
        </authorList>
    </citation>
    <scope>IDENTIFICATION</scope>
</reference>
<organism evidence="12 13">
    <name type="scientific">Varroa destructor</name>
    <name type="common">Honeybee mite</name>
    <dbReference type="NCBI Taxonomy" id="109461"/>
    <lineage>
        <taxon>Eukaryota</taxon>
        <taxon>Metazoa</taxon>
        <taxon>Ecdysozoa</taxon>
        <taxon>Arthropoda</taxon>
        <taxon>Chelicerata</taxon>
        <taxon>Arachnida</taxon>
        <taxon>Acari</taxon>
        <taxon>Parasitiformes</taxon>
        <taxon>Mesostigmata</taxon>
        <taxon>Gamasina</taxon>
        <taxon>Dermanyssoidea</taxon>
        <taxon>Varroidae</taxon>
        <taxon>Varroa</taxon>
    </lineage>
</organism>
<dbReference type="InParanoid" id="A0A7M7MDP8"/>
<protein>
    <recommendedName>
        <fullName evidence="11">MANSC domain-containing protein</fullName>
    </recommendedName>
</protein>
<feature type="compositionally biased region" description="Acidic residues" evidence="9">
    <location>
        <begin position="409"/>
        <end position="422"/>
    </location>
</feature>
<dbReference type="OrthoDB" id="10037294at2759"/>
<dbReference type="InterPro" id="IPR011106">
    <property type="entry name" value="MANSC_N"/>
</dbReference>
<feature type="compositionally biased region" description="Basic and acidic residues" evidence="9">
    <location>
        <begin position="278"/>
        <end position="287"/>
    </location>
</feature>
<name>A0A7M7MDP8_VARDE</name>
<evidence type="ECO:0000256" key="8">
    <source>
        <dbReference type="PROSITE-ProRule" id="PRU00124"/>
    </source>
</evidence>
<evidence type="ECO:0000256" key="3">
    <source>
        <dbReference type="ARBA" id="ARBA00022729"/>
    </source>
</evidence>
<dbReference type="SMART" id="SM00192">
    <property type="entry name" value="LDLa"/>
    <property type="match status" value="1"/>
</dbReference>
<keyword evidence="5 10" id="KW-0472">Membrane</keyword>
<dbReference type="PROSITE" id="PS50986">
    <property type="entry name" value="MANSC"/>
    <property type="match status" value="1"/>
</dbReference>
<evidence type="ECO:0000256" key="5">
    <source>
        <dbReference type="ARBA" id="ARBA00023136"/>
    </source>
</evidence>
<keyword evidence="2 10" id="KW-0812">Transmembrane</keyword>
<dbReference type="Pfam" id="PF07502">
    <property type="entry name" value="MANEC"/>
    <property type="match status" value="1"/>
</dbReference>
<feature type="transmembrane region" description="Helical" evidence="10">
    <location>
        <begin position="364"/>
        <end position="388"/>
    </location>
</feature>
<dbReference type="PROSITE" id="PS50068">
    <property type="entry name" value="LDLRA_2"/>
    <property type="match status" value="1"/>
</dbReference>
<evidence type="ECO:0000256" key="1">
    <source>
        <dbReference type="ARBA" id="ARBA00004479"/>
    </source>
</evidence>
<dbReference type="PANTHER" id="PTHR46876">
    <property type="entry name" value="LOW-DENSITY LIPOPROTEIN RECEPTOR-RELATED PROTEIN 11"/>
    <property type="match status" value="1"/>
</dbReference>
<feature type="region of interest" description="Disordered" evidence="9">
    <location>
        <begin position="161"/>
        <end position="201"/>
    </location>
</feature>
<feature type="region of interest" description="Disordered" evidence="9">
    <location>
        <begin position="318"/>
        <end position="354"/>
    </location>
</feature>
<dbReference type="KEGG" id="vde:111247600"/>
<comment type="subcellular location">
    <subcellularLocation>
        <location evidence="1">Membrane</location>
        <topology evidence="1">Single-pass type I membrane protein</topology>
    </subcellularLocation>
</comment>
<feature type="compositionally biased region" description="Basic and acidic residues" evidence="9">
    <location>
        <begin position="325"/>
        <end position="338"/>
    </location>
</feature>
<evidence type="ECO:0000259" key="11">
    <source>
        <dbReference type="PROSITE" id="PS50986"/>
    </source>
</evidence>
<sequence>MFSKIASLTEFIQGLAFAMFVIASVLQVNGVLTSPGADLARIIRLFSIRHGQIIQPTASQANGARYLNDTVTATNEDCLIWCWETTQCNVAIFGTLRVEEVQGRDVVSRKCYLFDCGPGSRLCSFTENENYITSCLTHGLPNHAHGHSQLQKQTGTYPYQLTADDSASQGKSSIQDLNNSKNNGLRGLEKSKNNPDTKGGNESPLGGCFRCLDDSSCISTAKLCNGEIDCRDRSDETSCQNNIYNKSNKNYFRYRGGEPEDQMVYAADSSVRLKSVHHRPDQADSKAKGHSHFGTSRIGQERHSTPLQGQAQILNAKETSTLKVKKPDQHDDGYEHDSPSMSISLTQVDSGEKHASPAEAQSGVILAIALGLCVTALLLVLVGCKLRLVRRRLVNWRRENRKGLSLLADDVDDDDDDDEDEDAVHGII</sequence>
<keyword evidence="13" id="KW-1185">Reference proteome</keyword>
<feature type="disulfide bond" evidence="8">
    <location>
        <begin position="224"/>
        <end position="239"/>
    </location>
</feature>
<dbReference type="PANTHER" id="PTHR46876:SF1">
    <property type="entry name" value="LOW-DENSITY LIPOPROTEIN RECEPTOR-RELATED PROTEIN 11"/>
    <property type="match status" value="1"/>
</dbReference>
<evidence type="ECO:0000313" key="12">
    <source>
        <dbReference type="EnsemblMetazoa" id="XP_022654453"/>
    </source>
</evidence>
<proteinExistence type="predicted"/>
<dbReference type="AlphaFoldDB" id="A0A7M7MDP8"/>
<feature type="region of interest" description="Disordered" evidence="9">
    <location>
        <begin position="408"/>
        <end position="428"/>
    </location>
</feature>
<feature type="domain" description="MANSC" evidence="11">
    <location>
        <begin position="48"/>
        <end position="134"/>
    </location>
</feature>
<dbReference type="SMART" id="SM00765">
    <property type="entry name" value="MANEC"/>
    <property type="match status" value="1"/>
</dbReference>
<keyword evidence="3" id="KW-0732">Signal</keyword>
<evidence type="ECO:0000256" key="4">
    <source>
        <dbReference type="ARBA" id="ARBA00022989"/>
    </source>
</evidence>